<dbReference type="GO" id="GO:0004523">
    <property type="term" value="F:RNA-DNA hybrid ribonuclease activity"/>
    <property type="evidence" value="ECO:0007669"/>
    <property type="project" value="InterPro"/>
</dbReference>
<evidence type="ECO:0000313" key="2">
    <source>
        <dbReference type="EMBL" id="KAL0361646.1"/>
    </source>
</evidence>
<reference evidence="2" key="1">
    <citation type="submission" date="2020-06" db="EMBL/GenBank/DDBJ databases">
        <authorList>
            <person name="Li T."/>
            <person name="Hu X."/>
            <person name="Zhang T."/>
            <person name="Song X."/>
            <person name="Zhang H."/>
            <person name="Dai N."/>
            <person name="Sheng W."/>
            <person name="Hou X."/>
            <person name="Wei L."/>
        </authorList>
    </citation>
    <scope>NUCLEOTIDE SEQUENCE</scope>
    <source>
        <strain evidence="2">G02</strain>
        <tissue evidence="2">Leaf</tissue>
    </source>
</reference>
<name>A0AAW2Q1H4_SESRA</name>
<dbReference type="InterPro" id="IPR002156">
    <property type="entry name" value="RNaseH_domain"/>
</dbReference>
<dbReference type="InterPro" id="IPR036397">
    <property type="entry name" value="RNaseH_sf"/>
</dbReference>
<accession>A0AAW2Q1H4</accession>
<dbReference type="PANTHER" id="PTHR48475">
    <property type="entry name" value="RIBONUCLEASE H"/>
    <property type="match status" value="1"/>
</dbReference>
<gene>
    <name evidence="2" type="ORF">Sradi_3849100</name>
</gene>
<dbReference type="PANTHER" id="PTHR48475:SF1">
    <property type="entry name" value="RNASE H TYPE-1 DOMAIN-CONTAINING PROTEIN"/>
    <property type="match status" value="1"/>
</dbReference>
<dbReference type="InterPro" id="IPR001584">
    <property type="entry name" value="Integrase_cat-core"/>
</dbReference>
<dbReference type="EMBL" id="JACGWJ010000016">
    <property type="protein sequence ID" value="KAL0361646.1"/>
    <property type="molecule type" value="Genomic_DNA"/>
</dbReference>
<evidence type="ECO:0000259" key="1">
    <source>
        <dbReference type="PROSITE" id="PS50994"/>
    </source>
</evidence>
<dbReference type="SUPFAM" id="SSF53098">
    <property type="entry name" value="Ribonuclease H-like"/>
    <property type="match status" value="2"/>
</dbReference>
<sequence length="534" mass="62024">MAVNTKQRHLKVYGDSQLVINQLLGLYEVKKPELLPYHNYAKRLMGWLGDVELEHLPRRDNKQADALTKLASTLLMTDKEVRIPKCKSWVIPPIFSDDEDDVLQEEKNHVMEVFEVEEEDWRQALVDYLKYGKLPNDPRRRTDTRRLAARFIYYKGTLYRRSFEGIFLRCLSDDEKDQVMEEAHSGVCGAHQSGPKLHFRIKRMGYYWPTIVKDCIDYAKRCQDCQFHANLIHQPPEPLHPTVVSWPFDAWGLDVVGPMTKSSGGHLYILAATDYFSKWAEAVPLKEVKKENVADFISINIIYRYGVLRYIITDNGKPFCNSLIDKLCQKFDFKQRNSYMYYAAANGLTEAFNKILCSLLKKVVAKSKRDWHKRIGEALWAYRTTVRTPTQSTPYALVYGVETVLPLEQQIPSLRIAIQEGLIEEENARIRLKELEAFDEKRLEVQQRLECYQAWLSKAFNKKVHPHSFQVGDLVLAVRRPIITTHRTGNKFLSKWDGPYVVKEAYTNGAYKLVAEDGLRIGPINGKFLKRYYA</sequence>
<organism evidence="2">
    <name type="scientific">Sesamum radiatum</name>
    <name type="common">Black benniseed</name>
    <dbReference type="NCBI Taxonomy" id="300843"/>
    <lineage>
        <taxon>Eukaryota</taxon>
        <taxon>Viridiplantae</taxon>
        <taxon>Streptophyta</taxon>
        <taxon>Embryophyta</taxon>
        <taxon>Tracheophyta</taxon>
        <taxon>Spermatophyta</taxon>
        <taxon>Magnoliopsida</taxon>
        <taxon>eudicotyledons</taxon>
        <taxon>Gunneridae</taxon>
        <taxon>Pentapetalae</taxon>
        <taxon>asterids</taxon>
        <taxon>lamiids</taxon>
        <taxon>Lamiales</taxon>
        <taxon>Pedaliaceae</taxon>
        <taxon>Sesamum</taxon>
    </lineage>
</organism>
<dbReference type="AlphaFoldDB" id="A0AAW2Q1H4"/>
<dbReference type="Pfam" id="PF17921">
    <property type="entry name" value="Integrase_H2C2"/>
    <property type="match status" value="1"/>
</dbReference>
<protein>
    <recommendedName>
        <fullName evidence="1">Integrase catalytic domain-containing protein</fullName>
    </recommendedName>
</protein>
<dbReference type="Pfam" id="PF13456">
    <property type="entry name" value="RVT_3"/>
    <property type="match status" value="1"/>
</dbReference>
<feature type="domain" description="Integrase catalytic" evidence="1">
    <location>
        <begin position="243"/>
        <end position="402"/>
    </location>
</feature>
<dbReference type="InterPro" id="IPR012337">
    <property type="entry name" value="RNaseH-like_sf"/>
</dbReference>
<dbReference type="InterPro" id="IPR041588">
    <property type="entry name" value="Integrase_H2C2"/>
</dbReference>
<dbReference type="Pfam" id="PF00665">
    <property type="entry name" value="rve"/>
    <property type="match status" value="1"/>
</dbReference>
<dbReference type="GO" id="GO:0003676">
    <property type="term" value="F:nucleic acid binding"/>
    <property type="evidence" value="ECO:0007669"/>
    <property type="project" value="InterPro"/>
</dbReference>
<proteinExistence type="predicted"/>
<comment type="caution">
    <text evidence="2">The sequence shown here is derived from an EMBL/GenBank/DDBJ whole genome shotgun (WGS) entry which is preliminary data.</text>
</comment>
<dbReference type="PROSITE" id="PS50994">
    <property type="entry name" value="INTEGRASE"/>
    <property type="match status" value="1"/>
</dbReference>
<dbReference type="Gene3D" id="1.10.340.70">
    <property type="match status" value="1"/>
</dbReference>
<dbReference type="Gene3D" id="3.30.420.10">
    <property type="entry name" value="Ribonuclease H-like superfamily/Ribonuclease H"/>
    <property type="match status" value="2"/>
</dbReference>
<reference evidence="2" key="2">
    <citation type="journal article" date="2024" name="Plant">
        <title>Genomic evolution and insights into agronomic trait innovations of Sesamum species.</title>
        <authorList>
            <person name="Miao H."/>
            <person name="Wang L."/>
            <person name="Qu L."/>
            <person name="Liu H."/>
            <person name="Sun Y."/>
            <person name="Le M."/>
            <person name="Wang Q."/>
            <person name="Wei S."/>
            <person name="Zheng Y."/>
            <person name="Lin W."/>
            <person name="Duan Y."/>
            <person name="Cao H."/>
            <person name="Xiong S."/>
            <person name="Wang X."/>
            <person name="Wei L."/>
            <person name="Li C."/>
            <person name="Ma Q."/>
            <person name="Ju M."/>
            <person name="Zhao R."/>
            <person name="Li G."/>
            <person name="Mu C."/>
            <person name="Tian Q."/>
            <person name="Mei H."/>
            <person name="Zhang T."/>
            <person name="Gao T."/>
            <person name="Zhang H."/>
        </authorList>
    </citation>
    <scope>NUCLEOTIDE SEQUENCE</scope>
    <source>
        <strain evidence="2">G02</strain>
    </source>
</reference>
<dbReference type="GO" id="GO:0015074">
    <property type="term" value="P:DNA integration"/>
    <property type="evidence" value="ECO:0007669"/>
    <property type="project" value="InterPro"/>
</dbReference>